<reference evidence="1 2" key="1">
    <citation type="submission" date="2017-07" db="EMBL/GenBank/DDBJ databases">
        <title>Leptospira spp. isolated from tropical soils.</title>
        <authorList>
            <person name="Thibeaux R."/>
            <person name="Iraola G."/>
            <person name="Ferres I."/>
            <person name="Bierque E."/>
            <person name="Girault D."/>
            <person name="Soupe-Gilbert M.-E."/>
            <person name="Picardeau M."/>
            <person name="Goarant C."/>
        </authorList>
    </citation>
    <scope>NUCLEOTIDE SEQUENCE [LARGE SCALE GENOMIC DNA]</scope>
    <source>
        <strain evidence="1 2">FH4-C-A1</strain>
    </source>
</reference>
<dbReference type="Proteomes" id="UP000231879">
    <property type="component" value="Unassembled WGS sequence"/>
</dbReference>
<evidence type="ECO:0000313" key="1">
    <source>
        <dbReference type="EMBL" id="PJZ55666.1"/>
    </source>
</evidence>
<comment type="caution">
    <text evidence="1">The sequence shown here is derived from an EMBL/GenBank/DDBJ whole genome shotgun (WGS) entry which is preliminary data.</text>
</comment>
<protein>
    <submittedName>
        <fullName evidence="1">Uncharacterized protein</fullName>
    </submittedName>
</protein>
<sequence>MLSPTIRREGRSAIRCRKISVFESEDLVSQAKRTNYVTNKNRFLCFCFICVKSFDVTKDNALIYEIEKTSSPHKKKIIPKNLIF</sequence>
<gene>
    <name evidence="1" type="ORF">CH367_19525</name>
</gene>
<proteinExistence type="predicted"/>
<dbReference type="EMBL" id="NPDS01000010">
    <property type="protein sequence ID" value="PJZ55666.1"/>
    <property type="molecule type" value="Genomic_DNA"/>
</dbReference>
<organism evidence="1 2">
    <name type="scientific">Leptospira barantonii</name>
    <dbReference type="NCBI Taxonomy" id="2023184"/>
    <lineage>
        <taxon>Bacteria</taxon>
        <taxon>Pseudomonadati</taxon>
        <taxon>Spirochaetota</taxon>
        <taxon>Spirochaetia</taxon>
        <taxon>Leptospirales</taxon>
        <taxon>Leptospiraceae</taxon>
        <taxon>Leptospira</taxon>
    </lineage>
</organism>
<evidence type="ECO:0000313" key="2">
    <source>
        <dbReference type="Proteomes" id="UP000231879"/>
    </source>
</evidence>
<keyword evidence="2" id="KW-1185">Reference proteome</keyword>
<name>A0ABX4NFT7_9LEPT</name>
<accession>A0ABX4NFT7</accession>